<keyword evidence="1" id="KW-1133">Transmembrane helix</keyword>
<comment type="caution">
    <text evidence="3">The sequence shown here is derived from an EMBL/GenBank/DDBJ whole genome shotgun (WGS) entry which is preliminary data.</text>
</comment>
<keyword evidence="4" id="KW-1185">Reference proteome</keyword>
<dbReference type="InterPro" id="IPR018736">
    <property type="entry name" value="DUF2279_periplasmic_lipo"/>
</dbReference>
<keyword evidence="1" id="KW-0472">Membrane</keyword>
<evidence type="ECO:0000313" key="3">
    <source>
        <dbReference type="EMBL" id="KAB2814674.1"/>
    </source>
</evidence>
<dbReference type="EMBL" id="WBVO01000001">
    <property type="protein sequence ID" value="KAB2814674.1"/>
    <property type="molecule type" value="Genomic_DNA"/>
</dbReference>
<name>A0A6N6RM27_9FLAO</name>
<evidence type="ECO:0000256" key="1">
    <source>
        <dbReference type="SAM" id="Phobius"/>
    </source>
</evidence>
<evidence type="ECO:0000256" key="2">
    <source>
        <dbReference type="SAM" id="SignalP"/>
    </source>
</evidence>
<keyword evidence="1" id="KW-0812">Transmembrane</keyword>
<sequence>MRKIIAISLILCSLGGQAQSFWTPSDTLNKPRLYTLVGVGGGLAIGSLAALYSTWYADYPQSGFHGVNDFGNWRGMDKLGHAMTTYAIGHNSYAALRWSGVSEKEAIWYGGLTGWTYLAAVEVMDGFSDEWGFSTGDFAFNTLGAGLFIGQQLGWGEQRMMLKFSYHPTEFSQYRPELLGNGWTEEWLKDYNGQTYWLSVNPRSFSDSEDGWWPTWLNVAGGYGATGMTGGSTNAMFDPNGNPIPQYTRGSQYYLSLDVDLTKIKVKSDFWKGVFRVVSIIKIPAPTLEYRTSDGNFYFHPIYF</sequence>
<accession>A0A6N6RM27</accession>
<protein>
    <submittedName>
        <fullName evidence="3">DUF2279 domain-containing protein</fullName>
    </submittedName>
</protein>
<feature type="chain" id="PRO_5026650164" evidence="2">
    <location>
        <begin position="19"/>
        <end position="304"/>
    </location>
</feature>
<reference evidence="3 4" key="1">
    <citation type="submission" date="2019-09" db="EMBL/GenBank/DDBJ databases">
        <title>Genomes of family Cryomorphaceae.</title>
        <authorList>
            <person name="Bowman J.P."/>
        </authorList>
    </citation>
    <scope>NUCLEOTIDE SEQUENCE [LARGE SCALE GENOMIC DNA]</scope>
    <source>
        <strain evidence="3 4">LMG 25704</strain>
    </source>
</reference>
<organism evidence="3 4">
    <name type="scientific">Phaeocystidibacter luteus</name>
    <dbReference type="NCBI Taxonomy" id="911197"/>
    <lineage>
        <taxon>Bacteria</taxon>
        <taxon>Pseudomonadati</taxon>
        <taxon>Bacteroidota</taxon>
        <taxon>Flavobacteriia</taxon>
        <taxon>Flavobacteriales</taxon>
        <taxon>Phaeocystidibacteraceae</taxon>
        <taxon>Phaeocystidibacter</taxon>
    </lineage>
</organism>
<keyword evidence="2" id="KW-0732">Signal</keyword>
<proteinExistence type="predicted"/>
<dbReference type="AlphaFoldDB" id="A0A6N6RM27"/>
<evidence type="ECO:0000313" key="4">
    <source>
        <dbReference type="Proteomes" id="UP000468650"/>
    </source>
</evidence>
<gene>
    <name evidence="3" type="ORF">F8C67_02720</name>
</gene>
<dbReference type="Pfam" id="PF10043">
    <property type="entry name" value="DUF2279"/>
    <property type="match status" value="1"/>
</dbReference>
<feature type="signal peptide" evidence="2">
    <location>
        <begin position="1"/>
        <end position="18"/>
    </location>
</feature>
<feature type="transmembrane region" description="Helical" evidence="1">
    <location>
        <begin position="34"/>
        <end position="55"/>
    </location>
</feature>
<dbReference type="Proteomes" id="UP000468650">
    <property type="component" value="Unassembled WGS sequence"/>
</dbReference>
<dbReference type="OrthoDB" id="9803535at2"/>
<dbReference type="RefSeq" id="WP_151666253.1">
    <property type="nucleotide sequence ID" value="NZ_WBVO01000001.1"/>
</dbReference>